<dbReference type="RefSeq" id="WP_381087036.1">
    <property type="nucleotide sequence ID" value="NZ_JBHUDX010000072.1"/>
</dbReference>
<dbReference type="Proteomes" id="UP001597261">
    <property type="component" value="Unassembled WGS sequence"/>
</dbReference>
<accession>A0ABW4IWK3</accession>
<dbReference type="EMBL" id="JBHUDX010000072">
    <property type="protein sequence ID" value="MFD1661336.1"/>
    <property type="molecule type" value="Genomic_DNA"/>
</dbReference>
<organism evidence="2 3">
    <name type="scientific">Streptomyces caeni</name>
    <dbReference type="NCBI Taxonomy" id="2307231"/>
    <lineage>
        <taxon>Bacteria</taxon>
        <taxon>Bacillati</taxon>
        <taxon>Actinomycetota</taxon>
        <taxon>Actinomycetes</taxon>
        <taxon>Kitasatosporales</taxon>
        <taxon>Streptomycetaceae</taxon>
        <taxon>Streptomyces</taxon>
    </lineage>
</organism>
<evidence type="ECO:0000313" key="2">
    <source>
        <dbReference type="EMBL" id="MFD1661336.1"/>
    </source>
</evidence>
<protein>
    <submittedName>
        <fullName evidence="2">Uncharacterized protein</fullName>
    </submittedName>
</protein>
<evidence type="ECO:0000313" key="3">
    <source>
        <dbReference type="Proteomes" id="UP001597261"/>
    </source>
</evidence>
<reference evidence="3" key="1">
    <citation type="journal article" date="2019" name="Int. J. Syst. Evol. Microbiol.">
        <title>The Global Catalogue of Microorganisms (GCM) 10K type strain sequencing project: providing services to taxonomists for standard genome sequencing and annotation.</title>
        <authorList>
            <consortium name="The Broad Institute Genomics Platform"/>
            <consortium name="The Broad Institute Genome Sequencing Center for Infectious Disease"/>
            <person name="Wu L."/>
            <person name="Ma J."/>
        </authorList>
    </citation>
    <scope>NUCLEOTIDE SEQUENCE [LARGE SCALE GENOMIC DNA]</scope>
    <source>
        <strain evidence="3">CGMCC 1.12470</strain>
    </source>
</reference>
<evidence type="ECO:0000256" key="1">
    <source>
        <dbReference type="SAM" id="MobiDB-lite"/>
    </source>
</evidence>
<name>A0ABW4IWK3_9ACTN</name>
<feature type="compositionally biased region" description="Acidic residues" evidence="1">
    <location>
        <begin position="1"/>
        <end position="40"/>
    </location>
</feature>
<keyword evidence="3" id="KW-1185">Reference proteome</keyword>
<gene>
    <name evidence="2" type="ORF">ACFSL4_24800</name>
</gene>
<proteinExistence type="predicted"/>
<sequence length="95" mass="9983">MVAFDDAEDAEDDDAEDDDAEDDEAEDEDAEDDEAEDEDAGIGVRRVPSLASRAASDRRAPSWPLAHGRRRRTAVSAETGSVSGGAAGHHSPSSS</sequence>
<feature type="region of interest" description="Disordered" evidence="1">
    <location>
        <begin position="1"/>
        <end position="95"/>
    </location>
</feature>
<comment type="caution">
    <text evidence="2">The sequence shown here is derived from an EMBL/GenBank/DDBJ whole genome shotgun (WGS) entry which is preliminary data.</text>
</comment>